<keyword evidence="3" id="KW-1185">Reference proteome</keyword>
<keyword evidence="1" id="KW-0472">Membrane</keyword>
<feature type="transmembrane region" description="Helical" evidence="1">
    <location>
        <begin position="12"/>
        <end position="33"/>
    </location>
</feature>
<evidence type="ECO:0000313" key="3">
    <source>
        <dbReference type="Proteomes" id="UP000218023"/>
    </source>
</evidence>
<feature type="transmembrane region" description="Helical" evidence="1">
    <location>
        <begin position="127"/>
        <end position="147"/>
    </location>
</feature>
<gene>
    <name evidence="2" type="ORF">CK240_13110</name>
</gene>
<evidence type="ECO:0000256" key="1">
    <source>
        <dbReference type="SAM" id="Phobius"/>
    </source>
</evidence>
<comment type="caution">
    <text evidence="2">The sequence shown here is derived from an EMBL/GenBank/DDBJ whole genome shotgun (WGS) entry which is preliminary data.</text>
</comment>
<evidence type="ECO:0000313" key="2">
    <source>
        <dbReference type="EMBL" id="PAU96491.1"/>
    </source>
</evidence>
<dbReference type="RefSeq" id="WP_095640787.1">
    <property type="nucleotide sequence ID" value="NZ_NSJZ01000013.1"/>
</dbReference>
<sequence length="173" mass="19012">MADAPTRSQLLVARIAVAIGAFLILLGLVLYGFSAEVHHRIWRDIAARPGGPMTFRFVLQPCMAALAAFHDGRTDARLGRSPYLWTILTERGQGGGRLREGVIATSRIILLGFAMDAIYQATVLGTFYPGEMLLISVLLAFLPYVLLRGPFARLAGWRHHDGGRRPPSSKSER</sequence>
<name>A0A2A2GG55_9RHOB</name>
<organism evidence="2 3">
    <name type="scientific">Paracoccus salipaludis</name>
    <dbReference type="NCBI Taxonomy" id="2032623"/>
    <lineage>
        <taxon>Bacteria</taxon>
        <taxon>Pseudomonadati</taxon>
        <taxon>Pseudomonadota</taxon>
        <taxon>Alphaproteobacteria</taxon>
        <taxon>Rhodobacterales</taxon>
        <taxon>Paracoccaceae</taxon>
        <taxon>Paracoccus</taxon>
    </lineage>
</organism>
<keyword evidence="1" id="KW-0812">Transmembrane</keyword>
<dbReference type="AlphaFoldDB" id="A0A2A2GG55"/>
<dbReference type="EMBL" id="NSJZ01000013">
    <property type="protein sequence ID" value="PAU96491.1"/>
    <property type="molecule type" value="Genomic_DNA"/>
</dbReference>
<keyword evidence="1" id="KW-1133">Transmembrane helix</keyword>
<protein>
    <submittedName>
        <fullName evidence="2">Uncharacterized protein</fullName>
    </submittedName>
</protein>
<dbReference type="Proteomes" id="UP000218023">
    <property type="component" value="Unassembled WGS sequence"/>
</dbReference>
<proteinExistence type="predicted"/>
<dbReference type="OrthoDB" id="5519326at2"/>
<reference evidence="2 3" key="1">
    <citation type="submission" date="2017-09" db="EMBL/GenBank/DDBJ databases">
        <title>Paracoccus alkalisoli sp. nov., isolated from saline alkaline soil.</title>
        <authorList>
            <person name="Dong X."/>
            <person name="Zhang G."/>
        </authorList>
    </citation>
    <scope>NUCLEOTIDE SEQUENCE [LARGE SCALE GENOMIC DNA]</scope>
    <source>
        <strain evidence="2 3">WN007</strain>
    </source>
</reference>
<accession>A0A2A2GG55</accession>